<evidence type="ECO:0000313" key="2">
    <source>
        <dbReference type="EMBL" id="KZR97380.1"/>
    </source>
</evidence>
<evidence type="ECO:0000313" key="3">
    <source>
        <dbReference type="Proteomes" id="UP000076858"/>
    </source>
</evidence>
<name>A0A162BTV4_9CRUS</name>
<proteinExistence type="predicted"/>
<dbReference type="Proteomes" id="UP000076858">
    <property type="component" value="Unassembled WGS sequence"/>
</dbReference>
<gene>
    <name evidence="2" type="ORF">APZ42_007785</name>
</gene>
<organism evidence="2 3">
    <name type="scientific">Daphnia magna</name>
    <dbReference type="NCBI Taxonomy" id="35525"/>
    <lineage>
        <taxon>Eukaryota</taxon>
        <taxon>Metazoa</taxon>
        <taxon>Ecdysozoa</taxon>
        <taxon>Arthropoda</taxon>
        <taxon>Crustacea</taxon>
        <taxon>Branchiopoda</taxon>
        <taxon>Diplostraca</taxon>
        <taxon>Cladocera</taxon>
        <taxon>Anomopoda</taxon>
        <taxon>Daphniidae</taxon>
        <taxon>Daphnia</taxon>
    </lineage>
</organism>
<dbReference type="InterPro" id="IPR054465">
    <property type="entry name" value="Integrase_p58-like_C"/>
</dbReference>
<feature type="domain" description="Integrase p58-like C-terminal" evidence="1">
    <location>
        <begin position="48"/>
        <end position="83"/>
    </location>
</feature>
<reference evidence="2 3" key="1">
    <citation type="submission" date="2016-03" db="EMBL/GenBank/DDBJ databases">
        <title>EvidentialGene: Evidence-directed Construction of Genes on Genomes.</title>
        <authorList>
            <person name="Gilbert D.G."/>
            <person name="Choi J.-H."/>
            <person name="Mockaitis K."/>
            <person name="Colbourne J."/>
            <person name="Pfrender M."/>
        </authorList>
    </citation>
    <scope>NUCLEOTIDE SEQUENCE [LARGE SCALE GENOMIC DNA]</scope>
    <source>
        <strain evidence="2 3">Xinb3</strain>
        <tissue evidence="2">Complete organism</tissue>
    </source>
</reference>
<keyword evidence="3" id="KW-1185">Reference proteome</keyword>
<comment type="caution">
    <text evidence="2">The sequence shown here is derived from an EMBL/GenBank/DDBJ whole genome shotgun (WGS) entry which is preliminary data.</text>
</comment>
<dbReference type="AlphaFoldDB" id="A0A162BTV4"/>
<sequence>MAIVQSRQKKRYDRRRRQVKFTVGDPVLVYRPIRKKGRATKFLHRFFGPYRIVRRVSDLNFIVEPLYGKKKNQDCVHVSHLKPFMHSEPSGKMSVKSPVVKTPVSIIKKKQTSENQVKEKTPKVVRYCDQQSRAVDQEQHCEKDASSTTELRDERVGGHVLRCRRRLKSPTRLDL</sequence>
<dbReference type="EMBL" id="LRGB01021687">
    <property type="protein sequence ID" value="KZR97380.1"/>
    <property type="molecule type" value="Genomic_DNA"/>
</dbReference>
<evidence type="ECO:0000259" key="1">
    <source>
        <dbReference type="Pfam" id="PF22938"/>
    </source>
</evidence>
<protein>
    <recommendedName>
        <fullName evidence="1">Integrase p58-like C-terminal domain-containing protein</fullName>
    </recommendedName>
</protein>
<accession>A0A162BTV4</accession>
<dbReference type="Pfam" id="PF22938">
    <property type="entry name" value="Integrase_p58_C"/>
    <property type="match status" value="1"/>
</dbReference>